<dbReference type="PANTHER" id="PTHR30580">
    <property type="entry name" value="PRIMOSOMAL PROTEIN N"/>
    <property type="match status" value="1"/>
</dbReference>
<evidence type="ECO:0000259" key="13">
    <source>
        <dbReference type="PROSITE" id="PS51192"/>
    </source>
</evidence>
<dbReference type="Proteomes" id="UP000244571">
    <property type="component" value="Chromosome"/>
</dbReference>
<feature type="binding site" evidence="12">
    <location>
        <position position="424"/>
    </location>
    <ligand>
        <name>Zn(2+)</name>
        <dbReference type="ChEBI" id="CHEBI:29105"/>
        <label>2</label>
    </ligand>
</feature>
<evidence type="ECO:0000313" key="14">
    <source>
        <dbReference type="EMBL" id="AWB35059.1"/>
    </source>
</evidence>
<keyword evidence="5 12" id="KW-0378">Hydrolase</keyword>
<dbReference type="SMART" id="SM00487">
    <property type="entry name" value="DEXDc"/>
    <property type="match status" value="1"/>
</dbReference>
<dbReference type="InterPro" id="IPR041222">
    <property type="entry name" value="PriA_3primeBD"/>
</dbReference>
<dbReference type="SMART" id="SM00490">
    <property type="entry name" value="HELICc"/>
    <property type="match status" value="1"/>
</dbReference>
<dbReference type="Pfam" id="PF17764">
    <property type="entry name" value="PriA_3primeBD"/>
    <property type="match status" value="1"/>
</dbReference>
<evidence type="ECO:0000256" key="10">
    <source>
        <dbReference type="ARBA" id="ARBA00023235"/>
    </source>
</evidence>
<evidence type="ECO:0000256" key="7">
    <source>
        <dbReference type="ARBA" id="ARBA00022833"/>
    </source>
</evidence>
<dbReference type="GO" id="GO:1990077">
    <property type="term" value="C:primosome complex"/>
    <property type="evidence" value="ECO:0007669"/>
    <property type="project" value="UniProtKB-UniRule"/>
</dbReference>
<keyword evidence="1 12" id="KW-0639">Primosome</keyword>
<organism evidence="14 15">
    <name type="scientific">Orrella marina</name>
    <dbReference type="NCBI Taxonomy" id="2163011"/>
    <lineage>
        <taxon>Bacteria</taxon>
        <taxon>Pseudomonadati</taxon>
        <taxon>Pseudomonadota</taxon>
        <taxon>Betaproteobacteria</taxon>
        <taxon>Burkholderiales</taxon>
        <taxon>Alcaligenaceae</taxon>
        <taxon>Orrella</taxon>
    </lineage>
</organism>
<comment type="subunit">
    <text evidence="12">Component of the replication restart primosome.</text>
</comment>
<dbReference type="InterPro" id="IPR005259">
    <property type="entry name" value="PriA"/>
</dbReference>
<dbReference type="Gene3D" id="3.40.1440.60">
    <property type="entry name" value="PriA, 3(prime) DNA-binding domain"/>
    <property type="match status" value="1"/>
</dbReference>
<dbReference type="PROSITE" id="PS51192">
    <property type="entry name" value="HELICASE_ATP_BIND_1"/>
    <property type="match status" value="1"/>
</dbReference>
<dbReference type="GO" id="GO:0043138">
    <property type="term" value="F:3'-5' DNA helicase activity"/>
    <property type="evidence" value="ECO:0007669"/>
    <property type="project" value="UniProtKB-EC"/>
</dbReference>
<dbReference type="Gene3D" id="3.40.50.300">
    <property type="entry name" value="P-loop containing nucleotide triphosphate hydrolases"/>
    <property type="match status" value="2"/>
</dbReference>
<dbReference type="NCBIfam" id="TIGR00595">
    <property type="entry name" value="priA"/>
    <property type="match status" value="1"/>
</dbReference>
<name>A0A2R4XMX0_9BURK</name>
<feature type="binding site" evidence="12">
    <location>
        <position position="457"/>
    </location>
    <ligand>
        <name>Zn(2+)</name>
        <dbReference type="ChEBI" id="CHEBI:29105"/>
        <label>1</label>
    </ligand>
</feature>
<feature type="binding site" evidence="12">
    <location>
        <position position="415"/>
    </location>
    <ligand>
        <name>Zn(2+)</name>
        <dbReference type="ChEBI" id="CHEBI:29105"/>
        <label>1</label>
    </ligand>
</feature>
<keyword evidence="6 12" id="KW-0347">Helicase</keyword>
<dbReference type="GO" id="GO:0006269">
    <property type="term" value="P:DNA replication, synthesis of primer"/>
    <property type="evidence" value="ECO:0007669"/>
    <property type="project" value="UniProtKB-KW"/>
</dbReference>
<dbReference type="GO" id="GO:0005524">
    <property type="term" value="F:ATP binding"/>
    <property type="evidence" value="ECO:0007669"/>
    <property type="project" value="UniProtKB-UniRule"/>
</dbReference>
<evidence type="ECO:0000256" key="6">
    <source>
        <dbReference type="ARBA" id="ARBA00022806"/>
    </source>
</evidence>
<dbReference type="AlphaFoldDB" id="A0A2R4XMX0"/>
<evidence type="ECO:0000256" key="1">
    <source>
        <dbReference type="ARBA" id="ARBA00022515"/>
    </source>
</evidence>
<evidence type="ECO:0000256" key="11">
    <source>
        <dbReference type="ARBA" id="ARBA00048988"/>
    </source>
</evidence>
<sequence>MEGEIGADSLPTTGAENQYLFWAKVALDVPIGDLFEYEVRVRCEPGQRVIVPFGQRTLIGVVVSVHDEPSMASDQVRPVMEVLDDLPVLSTRWLAMASFAARYYHRTLGEVILPAIPVTLRKPASYLDNPPEKRPVARLRKRLAKLSKQSSVLGTIVAESTDTSVSNAIVERELTHDQRQAVEAIDAANGFQTFLLFGVTGAGKTEVYLQAAIHVLRRGGSVLFLVPEINLTPQFAAALGQRLQDVVDAHEVALMHSGLSDGQRSASWLAILEGQARVVLGTRLAIFAPLPRVDLIVVDEEHDASYKQQEGLRYSARDLAVWRAHQHRCPVILGSATPSLESWWHAQRGRYHRLNLTERALTVPLPSVRLVDTRRLQLEQGISPQVSEAMRETLEGGQQVLVYLNRRGYAPVLHCQSCGWLTQCQHCSVFTVLHKAAGKMRLHCHHCGVQRQVPRACPECGDQDLQPMGRGTQRLEEFLQTLFPDRTILRIDADSTRTKGSAQKLFDHVHSGKVDILVGTQMVSKGHDFRNLGLVVVLNSDAALFSQDFRAPERLFAQLVQVSGRAGRHTGEGKVIVQTDYPEQSVYQALIRHDYEGFARSQIAEREQAGLPPFSFQALMTAQAKELPVAVSFLEQARESAQTWLASSEVDCVMLYDVVPLRVVRVAGQCRAQLLIESSSRVMLQRLLSEWLPELGSRFGAAGLRWQIEVDPLEI</sequence>
<dbReference type="SUPFAM" id="SSF52540">
    <property type="entry name" value="P-loop containing nucleoside triphosphate hydrolases"/>
    <property type="match status" value="1"/>
</dbReference>
<feature type="domain" description="Helicase ATP-binding" evidence="13">
    <location>
        <begin position="185"/>
        <end position="356"/>
    </location>
</feature>
<dbReference type="InterPro" id="IPR001650">
    <property type="entry name" value="Helicase_C-like"/>
</dbReference>
<keyword evidence="4 12" id="KW-0547">Nucleotide-binding</keyword>
<evidence type="ECO:0000256" key="9">
    <source>
        <dbReference type="ARBA" id="ARBA00023125"/>
    </source>
</evidence>
<dbReference type="InterPro" id="IPR041236">
    <property type="entry name" value="PriA_C"/>
</dbReference>
<comment type="function">
    <text evidence="12">Initiates the restart of stalled replication forks, which reloads the replicative helicase on sites other than the origin of replication. Recognizes and binds to abandoned replication forks and remodels them to uncover a helicase loading site. Promotes assembly of the primosome at these replication forks.</text>
</comment>
<proteinExistence type="inferred from homology"/>
<dbReference type="CDD" id="cd18804">
    <property type="entry name" value="SF2_C_priA"/>
    <property type="match status" value="1"/>
</dbReference>
<dbReference type="InterPro" id="IPR027417">
    <property type="entry name" value="P-loop_NTPase"/>
</dbReference>
<accession>A0A2R4XMX0</accession>
<dbReference type="FunFam" id="3.40.50.300:FF:000489">
    <property type="entry name" value="Primosome assembly protein PriA"/>
    <property type="match status" value="1"/>
</dbReference>
<dbReference type="Pfam" id="PF18074">
    <property type="entry name" value="PriA_C"/>
    <property type="match status" value="1"/>
</dbReference>
<feature type="binding site" evidence="12">
    <location>
        <position position="418"/>
    </location>
    <ligand>
        <name>Zn(2+)</name>
        <dbReference type="ChEBI" id="CHEBI:29105"/>
        <label>1</label>
    </ligand>
</feature>
<feature type="binding site" evidence="12">
    <location>
        <position position="460"/>
    </location>
    <ligand>
        <name>Zn(2+)</name>
        <dbReference type="ChEBI" id="CHEBI:29105"/>
        <label>1</label>
    </ligand>
</feature>
<keyword evidence="7 12" id="KW-0862">Zinc</keyword>
<comment type="catalytic activity">
    <reaction evidence="12">
        <text>Couples ATP hydrolysis with the unwinding of duplex DNA by translocating in the 3'-5' direction.</text>
        <dbReference type="EC" id="5.6.2.4"/>
    </reaction>
</comment>
<dbReference type="GO" id="GO:0006310">
    <property type="term" value="P:DNA recombination"/>
    <property type="evidence" value="ECO:0007669"/>
    <property type="project" value="InterPro"/>
</dbReference>
<comment type="cofactor">
    <cofactor evidence="12">
        <name>Zn(2+)</name>
        <dbReference type="ChEBI" id="CHEBI:29105"/>
    </cofactor>
    <text evidence="12">Binds 2 zinc ions per subunit.</text>
</comment>
<dbReference type="CDD" id="cd17929">
    <property type="entry name" value="DEXHc_priA"/>
    <property type="match status" value="1"/>
</dbReference>
<gene>
    <name evidence="12" type="primary">priA</name>
    <name evidence="14" type="ORF">DBV39_16460</name>
</gene>
<dbReference type="RefSeq" id="WP_108622469.1">
    <property type="nucleotide sequence ID" value="NZ_CP028901.1"/>
</dbReference>
<dbReference type="HAMAP" id="MF_00983">
    <property type="entry name" value="PriA"/>
    <property type="match status" value="1"/>
</dbReference>
<evidence type="ECO:0000256" key="8">
    <source>
        <dbReference type="ARBA" id="ARBA00022840"/>
    </source>
</evidence>
<protein>
    <recommendedName>
        <fullName evidence="12">Replication restart protein PriA</fullName>
    </recommendedName>
    <alternativeName>
        <fullName evidence="12">ATP-dependent DNA helicase PriA</fullName>
        <ecNumber evidence="12">5.6.2.4</ecNumber>
    </alternativeName>
    <alternativeName>
        <fullName evidence="12">DNA 3'-5' helicase PriA</fullName>
    </alternativeName>
</protein>
<dbReference type="EC" id="5.6.2.4" evidence="12"/>
<dbReference type="GO" id="GO:0008270">
    <property type="term" value="F:zinc ion binding"/>
    <property type="evidence" value="ECO:0007669"/>
    <property type="project" value="UniProtKB-UniRule"/>
</dbReference>
<dbReference type="OrthoDB" id="9759544at2"/>
<dbReference type="GO" id="GO:0006270">
    <property type="term" value="P:DNA replication initiation"/>
    <property type="evidence" value="ECO:0007669"/>
    <property type="project" value="TreeGrafter"/>
</dbReference>
<dbReference type="InterPro" id="IPR011545">
    <property type="entry name" value="DEAD/DEAH_box_helicase_dom"/>
</dbReference>
<dbReference type="InterPro" id="IPR042115">
    <property type="entry name" value="PriA_3primeBD_sf"/>
</dbReference>
<dbReference type="GO" id="GO:0016887">
    <property type="term" value="F:ATP hydrolysis activity"/>
    <property type="evidence" value="ECO:0007669"/>
    <property type="project" value="RHEA"/>
</dbReference>
<dbReference type="PANTHER" id="PTHR30580:SF0">
    <property type="entry name" value="PRIMOSOMAL PROTEIN N"/>
    <property type="match status" value="1"/>
</dbReference>
<evidence type="ECO:0000256" key="3">
    <source>
        <dbReference type="ARBA" id="ARBA00022723"/>
    </source>
</evidence>
<evidence type="ECO:0000256" key="12">
    <source>
        <dbReference type="HAMAP-Rule" id="MF_00983"/>
    </source>
</evidence>
<evidence type="ECO:0000256" key="2">
    <source>
        <dbReference type="ARBA" id="ARBA00022705"/>
    </source>
</evidence>
<dbReference type="NCBIfam" id="NF004067">
    <property type="entry name" value="PRK05580.1-4"/>
    <property type="match status" value="1"/>
</dbReference>
<evidence type="ECO:0000256" key="5">
    <source>
        <dbReference type="ARBA" id="ARBA00022801"/>
    </source>
</evidence>
<keyword evidence="3 12" id="KW-0479">Metal-binding</keyword>
<comment type="similarity">
    <text evidence="12">Belongs to the helicase family. PriA subfamily.</text>
</comment>
<dbReference type="InterPro" id="IPR014001">
    <property type="entry name" value="Helicase_ATP-bd"/>
</dbReference>
<keyword evidence="8 12" id="KW-0067">ATP-binding</keyword>
<dbReference type="Pfam" id="PF00270">
    <property type="entry name" value="DEAD"/>
    <property type="match status" value="1"/>
</dbReference>
<comment type="catalytic activity">
    <reaction evidence="11 12">
        <text>ATP + H2O = ADP + phosphate + H(+)</text>
        <dbReference type="Rhea" id="RHEA:13065"/>
        <dbReference type="ChEBI" id="CHEBI:15377"/>
        <dbReference type="ChEBI" id="CHEBI:15378"/>
        <dbReference type="ChEBI" id="CHEBI:30616"/>
        <dbReference type="ChEBI" id="CHEBI:43474"/>
        <dbReference type="ChEBI" id="CHEBI:456216"/>
        <dbReference type="EC" id="5.6.2.4"/>
    </reaction>
</comment>
<dbReference type="Pfam" id="PF00271">
    <property type="entry name" value="Helicase_C"/>
    <property type="match status" value="1"/>
</dbReference>
<evidence type="ECO:0000256" key="4">
    <source>
        <dbReference type="ARBA" id="ARBA00022741"/>
    </source>
</evidence>
<reference evidence="14 15" key="1">
    <citation type="submission" date="2018-04" db="EMBL/GenBank/DDBJ databases">
        <title>Bordetella sp. HZ20 isolated from seawater.</title>
        <authorList>
            <person name="Sun C."/>
        </authorList>
    </citation>
    <scope>NUCLEOTIDE SEQUENCE [LARGE SCALE GENOMIC DNA]</scope>
    <source>
        <strain evidence="14 15">HZ20</strain>
    </source>
</reference>
<dbReference type="EMBL" id="CP028901">
    <property type="protein sequence ID" value="AWB35059.1"/>
    <property type="molecule type" value="Genomic_DNA"/>
</dbReference>
<dbReference type="GO" id="GO:0006302">
    <property type="term" value="P:double-strand break repair"/>
    <property type="evidence" value="ECO:0007669"/>
    <property type="project" value="InterPro"/>
</dbReference>
<keyword evidence="2 12" id="KW-0235">DNA replication</keyword>
<feature type="binding site" evidence="12">
    <location>
        <position position="444"/>
    </location>
    <ligand>
        <name>Zn(2+)</name>
        <dbReference type="ChEBI" id="CHEBI:29105"/>
        <label>2</label>
    </ligand>
</feature>
<evidence type="ECO:0000313" key="15">
    <source>
        <dbReference type="Proteomes" id="UP000244571"/>
    </source>
</evidence>
<dbReference type="GO" id="GO:0003677">
    <property type="term" value="F:DNA binding"/>
    <property type="evidence" value="ECO:0007669"/>
    <property type="project" value="UniProtKB-UniRule"/>
</dbReference>
<keyword evidence="9 12" id="KW-0238">DNA-binding</keyword>
<dbReference type="KEGG" id="boz:DBV39_16460"/>
<feature type="binding site" evidence="12">
    <location>
        <position position="447"/>
    </location>
    <ligand>
        <name>Zn(2+)</name>
        <dbReference type="ChEBI" id="CHEBI:29105"/>
        <label>2</label>
    </ligand>
</feature>
<keyword evidence="15" id="KW-1185">Reference proteome</keyword>
<keyword evidence="10 12" id="KW-0413">Isomerase</keyword>
<feature type="binding site" evidence="12">
    <location>
        <position position="427"/>
    </location>
    <ligand>
        <name>Zn(2+)</name>
        <dbReference type="ChEBI" id="CHEBI:29105"/>
        <label>2</label>
    </ligand>
</feature>